<name>A0A199UEK5_ANACO</name>
<reference evidence="1 2" key="1">
    <citation type="journal article" date="2016" name="DNA Res.">
        <title>The draft genome of MD-2 pineapple using hybrid error correction of long reads.</title>
        <authorList>
            <person name="Redwan R.M."/>
            <person name="Saidin A."/>
            <person name="Kumar S.V."/>
        </authorList>
    </citation>
    <scope>NUCLEOTIDE SEQUENCE [LARGE SCALE GENOMIC DNA]</scope>
    <source>
        <strain evidence="2">cv. MD2</strain>
        <tissue evidence="1">Leaf</tissue>
    </source>
</reference>
<dbReference type="AlphaFoldDB" id="A0A199UEK5"/>
<comment type="caution">
    <text evidence="1">The sequence shown here is derived from an EMBL/GenBank/DDBJ whole genome shotgun (WGS) entry which is preliminary data.</text>
</comment>
<dbReference type="Proteomes" id="UP000092600">
    <property type="component" value="Unassembled WGS sequence"/>
</dbReference>
<proteinExistence type="predicted"/>
<evidence type="ECO:0000313" key="2">
    <source>
        <dbReference type="Proteomes" id="UP000092600"/>
    </source>
</evidence>
<accession>A0A199UEK5</accession>
<protein>
    <submittedName>
        <fullName evidence="1">Uncharacterized protein</fullName>
    </submittedName>
</protein>
<evidence type="ECO:0000313" key="1">
    <source>
        <dbReference type="EMBL" id="OAY63005.1"/>
    </source>
</evidence>
<dbReference type="EMBL" id="LSRQ01008403">
    <property type="protein sequence ID" value="OAY63005.1"/>
    <property type="molecule type" value="Genomic_DNA"/>
</dbReference>
<organism evidence="1 2">
    <name type="scientific">Ananas comosus</name>
    <name type="common">Pineapple</name>
    <name type="synonym">Ananas ananas</name>
    <dbReference type="NCBI Taxonomy" id="4615"/>
    <lineage>
        <taxon>Eukaryota</taxon>
        <taxon>Viridiplantae</taxon>
        <taxon>Streptophyta</taxon>
        <taxon>Embryophyta</taxon>
        <taxon>Tracheophyta</taxon>
        <taxon>Spermatophyta</taxon>
        <taxon>Magnoliopsida</taxon>
        <taxon>Liliopsida</taxon>
        <taxon>Poales</taxon>
        <taxon>Bromeliaceae</taxon>
        <taxon>Bromelioideae</taxon>
        <taxon>Ananas</taxon>
    </lineage>
</organism>
<sequence length="236" mass="25221">HVPSGKPGVHQAVPAALLDERGRPLDDLALDPAGQLLDGSAGGGGLEEEDAEAVDVAALGDLPPHCVLRREVAERALDAGGEVRDAVGDELREAKVGDLRGKVGVQEHVAGLDVPVDYVRTCLMVQSKIFCNLREALGSSNGDLHPERPIEHMIGGVAAVEVADEAVVRHVVVDDEPLVPAGVESSKAQEVFMPHPPKYLYLDREFHLRLRLPNPPSPSLLLSLKLFVACRSSFKV</sequence>
<gene>
    <name evidence="1" type="ORF">ACMD2_03839</name>
</gene>
<feature type="non-terminal residue" evidence="1">
    <location>
        <position position="1"/>
    </location>
</feature>